<dbReference type="EMBL" id="CAJJDN010000106">
    <property type="protein sequence ID" value="CAD8114430.1"/>
    <property type="molecule type" value="Genomic_DNA"/>
</dbReference>
<name>A0A8S1QIP6_9CILI</name>
<dbReference type="Proteomes" id="UP000692954">
    <property type="component" value="Unassembled WGS sequence"/>
</dbReference>
<gene>
    <name evidence="1" type="ORF">PSON_ATCC_30995.1.T1060006</name>
</gene>
<evidence type="ECO:0000313" key="2">
    <source>
        <dbReference type="Proteomes" id="UP000692954"/>
    </source>
</evidence>
<proteinExistence type="predicted"/>
<sequence>MVISRNWNQILDDQEQTLLQNTYLNSEQKADEVQSLMKMKPKTSCQVRKKVSWARCLIQQTLKVAFFISLQSEKKVKSILKKENVLNFDDNKSYSKANRSISNQKSRNLDEEQFVKRNNYSQRSKKLMTLTPFNIRRKNNQSLSIQSKKMGNFVDTEINSKKMNSFFEMQSKYRSLTNTPRQSRRFKNFDSLNNSSFLVGNYQETTRKSPLLNGKVQFKLGLLI</sequence>
<reference evidence="1" key="1">
    <citation type="submission" date="2021-01" db="EMBL/GenBank/DDBJ databases">
        <authorList>
            <consortium name="Genoscope - CEA"/>
            <person name="William W."/>
        </authorList>
    </citation>
    <scope>NUCLEOTIDE SEQUENCE</scope>
</reference>
<protein>
    <submittedName>
        <fullName evidence="1">Uncharacterized protein</fullName>
    </submittedName>
</protein>
<comment type="caution">
    <text evidence="1">The sequence shown here is derived from an EMBL/GenBank/DDBJ whole genome shotgun (WGS) entry which is preliminary data.</text>
</comment>
<organism evidence="1 2">
    <name type="scientific">Paramecium sonneborni</name>
    <dbReference type="NCBI Taxonomy" id="65129"/>
    <lineage>
        <taxon>Eukaryota</taxon>
        <taxon>Sar</taxon>
        <taxon>Alveolata</taxon>
        <taxon>Ciliophora</taxon>
        <taxon>Intramacronucleata</taxon>
        <taxon>Oligohymenophorea</taxon>
        <taxon>Peniculida</taxon>
        <taxon>Parameciidae</taxon>
        <taxon>Paramecium</taxon>
    </lineage>
</organism>
<keyword evidence="2" id="KW-1185">Reference proteome</keyword>
<accession>A0A8S1QIP6</accession>
<dbReference type="AlphaFoldDB" id="A0A8S1QIP6"/>
<evidence type="ECO:0000313" key="1">
    <source>
        <dbReference type="EMBL" id="CAD8114430.1"/>
    </source>
</evidence>